<dbReference type="EMBL" id="JAUSYA010000001">
    <property type="protein sequence ID" value="MDQ0684913.1"/>
    <property type="molecule type" value="Genomic_DNA"/>
</dbReference>
<keyword evidence="3" id="KW-0687">Ribonucleoprotein</keyword>
<dbReference type="RefSeq" id="WP_307044416.1">
    <property type="nucleotide sequence ID" value="NZ_JAUSYA010000001.1"/>
</dbReference>
<feature type="compositionally biased region" description="Basic and acidic residues" evidence="1">
    <location>
        <begin position="451"/>
        <end position="462"/>
    </location>
</feature>
<keyword evidence="4" id="KW-1185">Reference proteome</keyword>
<accession>A0ABU0Q540</accession>
<feature type="domain" description="YcaO" evidence="2">
    <location>
        <begin position="103"/>
        <end position="462"/>
    </location>
</feature>
<dbReference type="Proteomes" id="UP001243364">
    <property type="component" value="Unassembled WGS sequence"/>
</dbReference>
<evidence type="ECO:0000313" key="3">
    <source>
        <dbReference type="EMBL" id="MDQ0684913.1"/>
    </source>
</evidence>
<dbReference type="InterPro" id="IPR003776">
    <property type="entry name" value="YcaO-like_dom"/>
</dbReference>
<keyword evidence="3" id="KW-0689">Ribosomal protein</keyword>
<proteinExistence type="predicted"/>
<dbReference type="Pfam" id="PF02624">
    <property type="entry name" value="YcaO"/>
    <property type="match status" value="1"/>
</dbReference>
<comment type="caution">
    <text evidence="3">The sequence shown here is derived from an EMBL/GenBank/DDBJ whole genome shotgun (WGS) entry which is preliminary data.</text>
</comment>
<organism evidence="3 4">
    <name type="scientific">Streptomyces achromogenes</name>
    <dbReference type="NCBI Taxonomy" id="67255"/>
    <lineage>
        <taxon>Bacteria</taxon>
        <taxon>Bacillati</taxon>
        <taxon>Actinomycetota</taxon>
        <taxon>Actinomycetes</taxon>
        <taxon>Kitasatosporales</taxon>
        <taxon>Streptomycetaceae</taxon>
        <taxon>Streptomyces</taxon>
    </lineage>
</organism>
<dbReference type="Gene3D" id="3.30.1330.230">
    <property type="match status" value="1"/>
</dbReference>
<dbReference type="PANTHER" id="PTHR37809:SF1">
    <property type="entry name" value="RIBOSOMAL PROTEIN S12 METHYLTHIOTRANSFERASE ACCESSORY FACTOR YCAO"/>
    <property type="match status" value="1"/>
</dbReference>
<feature type="region of interest" description="Disordered" evidence="1">
    <location>
        <begin position="443"/>
        <end position="462"/>
    </location>
</feature>
<evidence type="ECO:0000259" key="2">
    <source>
        <dbReference type="PROSITE" id="PS51664"/>
    </source>
</evidence>
<name>A0ABU0Q540_STRAH</name>
<evidence type="ECO:0000313" key="4">
    <source>
        <dbReference type="Proteomes" id="UP001243364"/>
    </source>
</evidence>
<protein>
    <submittedName>
        <fullName evidence="3">Ribosomal protein S12 methylthiotransferase accessory factor</fullName>
    </submittedName>
</protein>
<gene>
    <name evidence="3" type="ORF">QFZ56_003876</name>
</gene>
<feature type="region of interest" description="Disordered" evidence="1">
    <location>
        <begin position="56"/>
        <end position="87"/>
    </location>
</feature>
<dbReference type="PROSITE" id="PS51664">
    <property type="entry name" value="YCAO"/>
    <property type="match status" value="1"/>
</dbReference>
<sequence>MIDIPATLDPDSGIALRYAVTPPHDGDPLWSSAVELHPVEGFEGIVGSPAAAGSAGAGGAADAGAARAGGPASAGTATATAPDTAGPGTDVCDLPLSARFAGASGASRVDALLRGAGEAVERRALHPSAAHPARFGAAAGLAATTLYAHHPDHALSHPDAETAALSWYEARDLDTGVPVLVPADLVDWPARRADLFDPSPSGAAAGASHETALAAAMIEVTERDALTVAWGRLLRLPTYVPSPADTGLSAMWRRARAEGLDPVLARIPTAVPGLWCMTGFLIDPEGPGALAAVGMKASTRPAEAAAKAFQEAWQVRAALRALRGQGETGRVAPIVTEHDRLSHMLTRPAYDSVRDWVAGFREPDPLPAPSPARDLGAEEIRRALTADGAGLLAVDLTPRLPSAVAAMGWHVVKVLAPGYQSLRMDETHRWSWHLPRLASAPERTGCAAGLDDPREAAPHPLP</sequence>
<reference evidence="3 4" key="1">
    <citation type="submission" date="2023-07" db="EMBL/GenBank/DDBJ databases">
        <title>Comparative genomics of wheat-associated soil bacteria to identify genetic determinants of phenazine resistance.</title>
        <authorList>
            <person name="Mouncey N."/>
        </authorList>
    </citation>
    <scope>NUCLEOTIDE SEQUENCE [LARGE SCALE GENOMIC DNA]</scope>
    <source>
        <strain evidence="3 4">W4I19-2</strain>
    </source>
</reference>
<evidence type="ECO:0000256" key="1">
    <source>
        <dbReference type="SAM" id="MobiDB-lite"/>
    </source>
</evidence>
<dbReference type="PANTHER" id="PTHR37809">
    <property type="entry name" value="RIBOSOMAL PROTEIN S12 METHYLTHIOTRANSFERASE ACCESSORY FACTOR YCAO"/>
    <property type="match status" value="1"/>
</dbReference>
<dbReference type="GO" id="GO:0005840">
    <property type="term" value="C:ribosome"/>
    <property type="evidence" value="ECO:0007669"/>
    <property type="project" value="UniProtKB-KW"/>
</dbReference>
<feature type="compositionally biased region" description="Low complexity" evidence="1">
    <location>
        <begin position="62"/>
        <end position="87"/>
    </location>
</feature>